<dbReference type="PANTHER" id="PTHR30413:SF8">
    <property type="entry name" value="TRANSPORT PERMEASE PROTEIN"/>
    <property type="match status" value="1"/>
</dbReference>
<keyword evidence="5" id="KW-0997">Cell inner membrane</keyword>
<feature type="transmembrane region" description="Helical" evidence="9">
    <location>
        <begin position="32"/>
        <end position="54"/>
    </location>
</feature>
<dbReference type="InterPro" id="IPR047817">
    <property type="entry name" value="ABC2_TM_bact-type"/>
</dbReference>
<proteinExistence type="inferred from homology"/>
<evidence type="ECO:0000256" key="4">
    <source>
        <dbReference type="ARBA" id="ARBA00022475"/>
    </source>
</evidence>
<evidence type="ECO:0000259" key="10">
    <source>
        <dbReference type="PROSITE" id="PS51012"/>
    </source>
</evidence>
<evidence type="ECO:0000256" key="7">
    <source>
        <dbReference type="ARBA" id="ARBA00022989"/>
    </source>
</evidence>
<organism evidence="11 12">
    <name type="scientific">Photobacterium pectinilyticum</name>
    <dbReference type="NCBI Taxonomy" id="2906793"/>
    <lineage>
        <taxon>Bacteria</taxon>
        <taxon>Pseudomonadati</taxon>
        <taxon>Pseudomonadota</taxon>
        <taxon>Gammaproteobacteria</taxon>
        <taxon>Vibrionales</taxon>
        <taxon>Vibrionaceae</taxon>
        <taxon>Photobacterium</taxon>
    </lineage>
</organism>
<evidence type="ECO:0000256" key="5">
    <source>
        <dbReference type="ARBA" id="ARBA00022519"/>
    </source>
</evidence>
<feature type="transmembrane region" description="Helical" evidence="9">
    <location>
        <begin position="138"/>
        <end position="162"/>
    </location>
</feature>
<feature type="transmembrane region" description="Helical" evidence="9">
    <location>
        <begin position="224"/>
        <end position="245"/>
    </location>
</feature>
<sequence length="258" mass="29785">MHQISNLRLAELIIQRAKLNLKSEASVNYLSYAWWIIEPLLHMVVYFLVFAVLLKRGGEGYVGFLLSGLVPWLWFSRSVTHAQNSILNGRQLMNQLYIPKIFFPLTHVLQDTAKQVIVFSILFVFLVFYGLEVSTTWLYIIPIFLLQSMLIVGCSLHAALIVPFIRDFSLIIPTALQFLMFCSGIFFNYKDIPEDLQGFFFINPMAVILRSYRDVLIDGTLPNFTLSLYVFILSLLLCVTAGYFYKKYDLLLPRVVLE</sequence>
<evidence type="ECO:0000313" key="12">
    <source>
        <dbReference type="Proteomes" id="UP001524460"/>
    </source>
</evidence>
<accession>A0ABT1N0S8</accession>
<keyword evidence="7 9" id="KW-1133">Transmembrane helix</keyword>
<dbReference type="PANTHER" id="PTHR30413">
    <property type="entry name" value="INNER MEMBRANE TRANSPORT PERMEASE"/>
    <property type="match status" value="1"/>
</dbReference>
<dbReference type="EMBL" id="JANEYT010000017">
    <property type="protein sequence ID" value="MCQ1058340.1"/>
    <property type="molecule type" value="Genomic_DNA"/>
</dbReference>
<dbReference type="PRINTS" id="PR00164">
    <property type="entry name" value="ABC2TRNSPORT"/>
</dbReference>
<dbReference type="PROSITE" id="PS51012">
    <property type="entry name" value="ABC_TM2"/>
    <property type="match status" value="1"/>
</dbReference>
<feature type="transmembrane region" description="Helical" evidence="9">
    <location>
        <begin position="168"/>
        <end position="189"/>
    </location>
</feature>
<dbReference type="InterPro" id="IPR000412">
    <property type="entry name" value="ABC_2_transport"/>
</dbReference>
<comment type="caution">
    <text evidence="11">The sequence shown here is derived from an EMBL/GenBank/DDBJ whole genome shotgun (WGS) entry which is preliminary data.</text>
</comment>
<feature type="transmembrane region" description="Helical" evidence="9">
    <location>
        <begin position="112"/>
        <end position="131"/>
    </location>
</feature>
<comment type="caution">
    <text evidence="9">Lacks conserved residue(s) required for the propagation of feature annotation.</text>
</comment>
<evidence type="ECO:0000256" key="8">
    <source>
        <dbReference type="ARBA" id="ARBA00023136"/>
    </source>
</evidence>
<evidence type="ECO:0000256" key="9">
    <source>
        <dbReference type="RuleBase" id="RU361157"/>
    </source>
</evidence>
<protein>
    <recommendedName>
        <fullName evidence="9">Transport permease protein</fullName>
    </recommendedName>
</protein>
<name>A0ABT1N0S8_9GAMM</name>
<evidence type="ECO:0000256" key="3">
    <source>
        <dbReference type="ARBA" id="ARBA00022448"/>
    </source>
</evidence>
<comment type="subcellular location">
    <subcellularLocation>
        <location evidence="1 9">Cell inner membrane</location>
        <topology evidence="1 9">Multi-pass membrane protein</topology>
    </subcellularLocation>
</comment>
<keyword evidence="4 9" id="KW-1003">Cell membrane</keyword>
<evidence type="ECO:0000256" key="6">
    <source>
        <dbReference type="ARBA" id="ARBA00022692"/>
    </source>
</evidence>
<keyword evidence="12" id="KW-1185">Reference proteome</keyword>
<feature type="domain" description="ABC transmembrane type-2" evidence="10">
    <location>
        <begin position="30"/>
        <end position="248"/>
    </location>
</feature>
<dbReference type="InterPro" id="IPR013525">
    <property type="entry name" value="ABC2_TM"/>
</dbReference>
<keyword evidence="3 9" id="KW-0813">Transport</keyword>
<comment type="similarity">
    <text evidence="2 9">Belongs to the ABC-2 integral membrane protein family.</text>
</comment>
<evidence type="ECO:0000313" key="11">
    <source>
        <dbReference type="EMBL" id="MCQ1058340.1"/>
    </source>
</evidence>
<dbReference type="Proteomes" id="UP001524460">
    <property type="component" value="Unassembled WGS sequence"/>
</dbReference>
<dbReference type="RefSeq" id="WP_255042203.1">
    <property type="nucleotide sequence ID" value="NZ_JANEYT010000017.1"/>
</dbReference>
<evidence type="ECO:0000256" key="2">
    <source>
        <dbReference type="ARBA" id="ARBA00007783"/>
    </source>
</evidence>
<dbReference type="Pfam" id="PF01061">
    <property type="entry name" value="ABC2_membrane"/>
    <property type="match status" value="1"/>
</dbReference>
<keyword evidence="6 9" id="KW-0812">Transmembrane</keyword>
<evidence type="ECO:0000256" key="1">
    <source>
        <dbReference type="ARBA" id="ARBA00004429"/>
    </source>
</evidence>
<reference evidence="11 12" key="1">
    <citation type="submission" date="2022-07" db="EMBL/GenBank/DDBJ databases">
        <title>Photobacterium pectinilyticum sp. nov., a marine bacterium isolated from surface seawater of Qingdao offshore.</title>
        <authorList>
            <person name="Wang X."/>
        </authorList>
    </citation>
    <scope>NUCLEOTIDE SEQUENCE [LARGE SCALE GENOMIC DNA]</scope>
    <source>
        <strain evidence="11 12">ZSDE20</strain>
    </source>
</reference>
<keyword evidence="8 9" id="KW-0472">Membrane</keyword>
<gene>
    <name evidence="11" type="ORF">NHN17_09745</name>
</gene>